<keyword evidence="3" id="KW-1185">Reference proteome</keyword>
<dbReference type="EMBL" id="MLFT02000079">
    <property type="protein sequence ID" value="PHT29840.1"/>
    <property type="molecule type" value="Genomic_DNA"/>
</dbReference>
<dbReference type="OrthoDB" id="1645289at2759"/>
<feature type="region of interest" description="Disordered" evidence="1">
    <location>
        <begin position="1"/>
        <end position="21"/>
    </location>
</feature>
<comment type="caution">
    <text evidence="2">The sequence shown here is derived from an EMBL/GenBank/DDBJ whole genome shotgun (WGS) entry which is preliminary data.</text>
</comment>
<dbReference type="AlphaFoldDB" id="A0A2G2VA26"/>
<protein>
    <submittedName>
        <fullName evidence="2">Uncharacterized protein</fullName>
    </submittedName>
</protein>
<evidence type="ECO:0000313" key="2">
    <source>
        <dbReference type="EMBL" id="PHT29840.1"/>
    </source>
</evidence>
<reference evidence="2 3" key="1">
    <citation type="journal article" date="2017" name="Genome Biol.">
        <title>New reference genome sequences of hot pepper reveal the massive evolution of plant disease-resistance genes by retroduplication.</title>
        <authorList>
            <person name="Kim S."/>
            <person name="Park J."/>
            <person name="Yeom S.I."/>
            <person name="Kim Y.M."/>
            <person name="Seo E."/>
            <person name="Kim K.T."/>
            <person name="Kim M.S."/>
            <person name="Lee J.M."/>
            <person name="Cheong K."/>
            <person name="Shin H.S."/>
            <person name="Kim S.B."/>
            <person name="Han K."/>
            <person name="Lee J."/>
            <person name="Park M."/>
            <person name="Lee H.A."/>
            <person name="Lee H.Y."/>
            <person name="Lee Y."/>
            <person name="Oh S."/>
            <person name="Lee J.H."/>
            <person name="Choi E."/>
            <person name="Choi E."/>
            <person name="Lee S.E."/>
            <person name="Jeon J."/>
            <person name="Kim H."/>
            <person name="Choi G."/>
            <person name="Song H."/>
            <person name="Lee J."/>
            <person name="Lee S.C."/>
            <person name="Kwon J.K."/>
            <person name="Lee H.Y."/>
            <person name="Koo N."/>
            <person name="Hong Y."/>
            <person name="Kim R.W."/>
            <person name="Kang W.H."/>
            <person name="Huh J.H."/>
            <person name="Kang B.C."/>
            <person name="Yang T.J."/>
            <person name="Lee Y.H."/>
            <person name="Bennetzen J.L."/>
            <person name="Choi D."/>
        </authorList>
    </citation>
    <scope>NUCLEOTIDE SEQUENCE [LARGE SCALE GENOMIC DNA]</scope>
    <source>
        <strain evidence="3">cv. PBC81</strain>
    </source>
</reference>
<dbReference type="Proteomes" id="UP000224567">
    <property type="component" value="Unassembled WGS sequence"/>
</dbReference>
<evidence type="ECO:0000256" key="1">
    <source>
        <dbReference type="SAM" id="MobiDB-lite"/>
    </source>
</evidence>
<evidence type="ECO:0000313" key="3">
    <source>
        <dbReference type="Proteomes" id="UP000224567"/>
    </source>
</evidence>
<feature type="region of interest" description="Disordered" evidence="1">
    <location>
        <begin position="105"/>
        <end position="147"/>
    </location>
</feature>
<accession>A0A2G2VA26</accession>
<feature type="compositionally biased region" description="Polar residues" evidence="1">
    <location>
        <begin position="137"/>
        <end position="147"/>
    </location>
</feature>
<gene>
    <name evidence="2" type="ORF">CQW23_30558</name>
</gene>
<reference evidence="3" key="2">
    <citation type="journal article" date="2017" name="J. Anim. Genet.">
        <title>Multiple reference genome sequences of hot pepper reveal the massive evolution of plant disease resistance genes by retroduplication.</title>
        <authorList>
            <person name="Kim S."/>
            <person name="Park J."/>
            <person name="Yeom S.-I."/>
            <person name="Kim Y.-M."/>
            <person name="Seo E."/>
            <person name="Kim K.-T."/>
            <person name="Kim M.-S."/>
            <person name="Lee J.M."/>
            <person name="Cheong K."/>
            <person name="Shin H.-S."/>
            <person name="Kim S.-B."/>
            <person name="Han K."/>
            <person name="Lee J."/>
            <person name="Park M."/>
            <person name="Lee H.-A."/>
            <person name="Lee H.-Y."/>
            <person name="Lee Y."/>
            <person name="Oh S."/>
            <person name="Lee J.H."/>
            <person name="Choi E."/>
            <person name="Choi E."/>
            <person name="Lee S.E."/>
            <person name="Jeon J."/>
            <person name="Kim H."/>
            <person name="Choi G."/>
            <person name="Song H."/>
            <person name="Lee J."/>
            <person name="Lee S.-C."/>
            <person name="Kwon J.-K."/>
            <person name="Lee H.-Y."/>
            <person name="Koo N."/>
            <person name="Hong Y."/>
            <person name="Kim R.W."/>
            <person name="Kang W.-H."/>
            <person name="Huh J.H."/>
            <person name="Kang B.-C."/>
            <person name="Yang T.-J."/>
            <person name="Lee Y.-H."/>
            <person name="Bennetzen J.L."/>
            <person name="Choi D."/>
        </authorList>
    </citation>
    <scope>NUCLEOTIDE SEQUENCE [LARGE SCALE GENOMIC DNA]</scope>
    <source>
        <strain evidence="3">cv. PBC81</strain>
    </source>
</reference>
<sequence length="147" mass="16441">MSSSDSSFGKEAVNSELVDLPPENKPLGSKWIFKKKMKEDEDIPYWPKPVAPVCIHYDSKATIGRARSMMYNGKSRHIRRRNNTVRELLSSGIITVDYVKSKDNMPDPLIKGLSREGVERTSKGIGLSPRTSEHSGKSTYQTGDPKS</sequence>
<proteinExistence type="predicted"/>
<feature type="compositionally biased region" description="Basic and acidic residues" evidence="1">
    <location>
        <begin position="113"/>
        <end position="122"/>
    </location>
</feature>
<organism evidence="2 3">
    <name type="scientific">Capsicum baccatum</name>
    <name type="common">Peruvian pepper</name>
    <dbReference type="NCBI Taxonomy" id="33114"/>
    <lineage>
        <taxon>Eukaryota</taxon>
        <taxon>Viridiplantae</taxon>
        <taxon>Streptophyta</taxon>
        <taxon>Embryophyta</taxon>
        <taxon>Tracheophyta</taxon>
        <taxon>Spermatophyta</taxon>
        <taxon>Magnoliopsida</taxon>
        <taxon>eudicotyledons</taxon>
        <taxon>Gunneridae</taxon>
        <taxon>Pentapetalae</taxon>
        <taxon>asterids</taxon>
        <taxon>lamiids</taxon>
        <taxon>Solanales</taxon>
        <taxon>Solanaceae</taxon>
        <taxon>Solanoideae</taxon>
        <taxon>Capsiceae</taxon>
        <taxon>Capsicum</taxon>
    </lineage>
</organism>
<name>A0A2G2VA26_CAPBA</name>